<dbReference type="AlphaFoldDB" id="A0A098QW44"/>
<dbReference type="InterPro" id="IPR029058">
    <property type="entry name" value="AB_hydrolase_fold"/>
</dbReference>
<dbReference type="RefSeq" id="WP_037547530.1">
    <property type="nucleotide sequence ID" value="NZ_JNUP01000063.1"/>
</dbReference>
<dbReference type="EMBL" id="JNUP01000063">
    <property type="protein sequence ID" value="KGE72075.1"/>
    <property type="molecule type" value="Genomic_DNA"/>
</dbReference>
<evidence type="ECO:0000313" key="2">
    <source>
        <dbReference type="Proteomes" id="UP000029692"/>
    </source>
</evidence>
<evidence type="ECO:0000313" key="1">
    <source>
        <dbReference type="EMBL" id="KGE72075.1"/>
    </source>
</evidence>
<protein>
    <submittedName>
        <fullName evidence="1">Uncharacterized protein</fullName>
    </submittedName>
</protein>
<dbReference type="PROSITE" id="PS51257">
    <property type="entry name" value="PROKAR_LIPOPROTEIN"/>
    <property type="match status" value="1"/>
</dbReference>
<keyword evidence="2" id="KW-1185">Reference proteome</keyword>
<accession>A0A098QW44</accession>
<name>A0A098QW44_9SPIO</name>
<dbReference type="Proteomes" id="UP000029692">
    <property type="component" value="Unassembled WGS sequence"/>
</dbReference>
<comment type="caution">
    <text evidence="1">The sequence shown here is derived from an EMBL/GenBank/DDBJ whole genome shotgun (WGS) entry which is preliminary data.</text>
</comment>
<dbReference type="SUPFAM" id="SSF53474">
    <property type="entry name" value="alpha/beta-Hydrolases"/>
    <property type="match status" value="1"/>
</dbReference>
<dbReference type="STRING" id="1480694.DC28_08215"/>
<reference evidence="1 2" key="1">
    <citation type="submission" date="2014-05" db="EMBL/GenBank/DDBJ databases">
        <title>De novo Genome Sequence of Spirocheata sp.</title>
        <authorList>
            <person name="Shivani Y."/>
            <person name="Subhash Y."/>
            <person name="Tushar L."/>
            <person name="Sasikala C."/>
            <person name="Ramana C.V."/>
        </authorList>
    </citation>
    <scope>NUCLEOTIDE SEQUENCE [LARGE SCALE GENOMIC DNA]</scope>
    <source>
        <strain evidence="1 2">JC230</strain>
    </source>
</reference>
<organism evidence="1 2">
    <name type="scientific">Spirochaeta lutea</name>
    <dbReference type="NCBI Taxonomy" id="1480694"/>
    <lineage>
        <taxon>Bacteria</taxon>
        <taxon>Pseudomonadati</taxon>
        <taxon>Spirochaetota</taxon>
        <taxon>Spirochaetia</taxon>
        <taxon>Spirochaetales</taxon>
        <taxon>Spirochaetaceae</taxon>
        <taxon>Spirochaeta</taxon>
    </lineage>
</organism>
<gene>
    <name evidence="1" type="ORF">DC28_08215</name>
</gene>
<dbReference type="OrthoDB" id="812569at2"/>
<sequence>MRRRQPGPGYTRLRALSTLLLGLIGCTVLPLPDEGEPGPGHQPPDQSTGAVIVAVEGLSFVNTLLGELMEITGMEAEPMDDRDTYLSLALTALLSDPDYKISSFPWSGNATGDTAKILEDRGPNSLRQFLREKKDYAESLGLPLVVVGHSWGTVLTYLALSLEAAEPDPLEVDLYITLSSPLGTRLGHPGTYPEEAVIDSYLEDWLETLNFETTSLFRPRAATMVNFWAWGDLISGPLEEFVPAETGVTDIRVDEGLFDRPLDTDFSRTAAYSNRNLLDAQFWHKFTTADPVVLGDEYMDYRSQDFIRDVPTAFHAFLADLRFYIHGASGRPRTSPHDLRIEVAGITVIHETEGDGFLNPADDAAEYFGYITLAQGQEKKRIKRIRSEHDNISLETGDYYPLNWRPIMYIDDPSEELVITAEFYEDELGDDLSFPGIYTRTISLSGPDRPSLPHEEYFDVSWKDSTQGENTLRLHLTIAPR</sequence>
<dbReference type="Gene3D" id="3.40.50.1820">
    <property type="entry name" value="alpha/beta hydrolase"/>
    <property type="match status" value="1"/>
</dbReference>
<proteinExistence type="predicted"/>